<evidence type="ECO:0000313" key="5">
    <source>
        <dbReference type="Proteomes" id="UP001152885"/>
    </source>
</evidence>
<feature type="coiled-coil region" evidence="1">
    <location>
        <begin position="14"/>
        <end position="72"/>
    </location>
</feature>
<evidence type="ECO:0000256" key="1">
    <source>
        <dbReference type="SAM" id="Coils"/>
    </source>
</evidence>
<gene>
    <name evidence="4" type="ORF">CANVERA_P2026</name>
</gene>
<evidence type="ECO:0000256" key="2">
    <source>
        <dbReference type="SAM" id="MobiDB-lite"/>
    </source>
</evidence>
<dbReference type="InterPro" id="IPR051494">
    <property type="entry name" value="BSD_domain-containing"/>
</dbReference>
<dbReference type="OrthoDB" id="73788at2759"/>
<name>A0A9W4TUS3_9ASCO</name>
<dbReference type="Gene3D" id="1.10.3970.10">
    <property type="entry name" value="BSD domain"/>
    <property type="match status" value="1"/>
</dbReference>
<feature type="domain" description="BSD" evidence="3">
    <location>
        <begin position="168"/>
        <end position="220"/>
    </location>
</feature>
<dbReference type="PANTHER" id="PTHR16019:SF5">
    <property type="entry name" value="BSD DOMAIN-CONTAINING PROTEIN 1"/>
    <property type="match status" value="1"/>
</dbReference>
<dbReference type="InterPro" id="IPR005607">
    <property type="entry name" value="BSD_dom"/>
</dbReference>
<dbReference type="Proteomes" id="UP001152885">
    <property type="component" value="Unassembled WGS sequence"/>
</dbReference>
<protein>
    <recommendedName>
        <fullName evidence="3">BSD domain-containing protein</fullName>
    </recommendedName>
</protein>
<dbReference type="SMART" id="SM00751">
    <property type="entry name" value="BSD"/>
    <property type="match status" value="1"/>
</dbReference>
<keyword evidence="1" id="KW-0175">Coiled coil</keyword>
<dbReference type="GO" id="GO:0005737">
    <property type="term" value="C:cytoplasm"/>
    <property type="evidence" value="ECO:0007669"/>
    <property type="project" value="TreeGrafter"/>
</dbReference>
<evidence type="ECO:0000313" key="4">
    <source>
        <dbReference type="EMBL" id="CAI5757512.1"/>
    </source>
</evidence>
<sequence>MDFVEPVESVPHKESQTEETIEKLEDEIDHYYQLVESKFAELWNKTSENEQVKELKTNLLNQVNKTRELNDKIHIKEHLAKIEDEISKININTQINSGLDLLDSKLEIVEKEVGKYVSSFTSFLSNIVSIAPKEEEKEELFNTEYYGNTRYDNDLLKLHTSEEFYKDKNDTFDVDSKTEEISQLLKKYPNLQKLMNELVPVKIDYKSFWFNYFKNDDKFKDDEKNRKKLLESNEEEFSWDNEDDDEVVIDKKDTEEEVNVDDDWE</sequence>
<dbReference type="Pfam" id="PF03909">
    <property type="entry name" value="BSD"/>
    <property type="match status" value="1"/>
</dbReference>
<feature type="region of interest" description="Disordered" evidence="2">
    <location>
        <begin position="232"/>
        <end position="265"/>
    </location>
</feature>
<feature type="compositionally biased region" description="Acidic residues" evidence="2">
    <location>
        <begin position="255"/>
        <end position="265"/>
    </location>
</feature>
<dbReference type="SUPFAM" id="SSF140383">
    <property type="entry name" value="BSD domain-like"/>
    <property type="match status" value="1"/>
</dbReference>
<dbReference type="PANTHER" id="PTHR16019">
    <property type="entry name" value="SYNAPSE-ASSOCIATED PROTEIN"/>
    <property type="match status" value="1"/>
</dbReference>
<evidence type="ECO:0000259" key="3">
    <source>
        <dbReference type="PROSITE" id="PS50858"/>
    </source>
</evidence>
<dbReference type="PROSITE" id="PS50858">
    <property type="entry name" value="BSD"/>
    <property type="match status" value="1"/>
</dbReference>
<dbReference type="InterPro" id="IPR035925">
    <property type="entry name" value="BSD_dom_sf"/>
</dbReference>
<proteinExistence type="predicted"/>
<dbReference type="AlphaFoldDB" id="A0A9W4TUS3"/>
<comment type="caution">
    <text evidence="4">The sequence shown here is derived from an EMBL/GenBank/DDBJ whole genome shotgun (WGS) entry which is preliminary data.</text>
</comment>
<organism evidence="4 5">
    <name type="scientific">Candida verbasci</name>
    <dbReference type="NCBI Taxonomy" id="1227364"/>
    <lineage>
        <taxon>Eukaryota</taxon>
        <taxon>Fungi</taxon>
        <taxon>Dikarya</taxon>
        <taxon>Ascomycota</taxon>
        <taxon>Saccharomycotina</taxon>
        <taxon>Pichiomycetes</taxon>
        <taxon>Debaryomycetaceae</taxon>
        <taxon>Candida/Lodderomyces clade</taxon>
        <taxon>Candida</taxon>
    </lineage>
</organism>
<accession>A0A9W4TUS3</accession>
<reference evidence="4" key="1">
    <citation type="submission" date="2022-12" db="EMBL/GenBank/DDBJ databases">
        <authorList>
            <person name="Brejova B."/>
        </authorList>
    </citation>
    <scope>NUCLEOTIDE SEQUENCE</scope>
</reference>
<feature type="compositionally biased region" description="Acidic residues" evidence="2">
    <location>
        <begin position="232"/>
        <end position="247"/>
    </location>
</feature>
<keyword evidence="5" id="KW-1185">Reference proteome</keyword>
<dbReference type="EMBL" id="CANTUO010000001">
    <property type="protein sequence ID" value="CAI5757512.1"/>
    <property type="molecule type" value="Genomic_DNA"/>
</dbReference>